<dbReference type="Proteomes" id="UP000077262">
    <property type="component" value="Unassembled WGS sequence"/>
</dbReference>
<dbReference type="EMBL" id="LSTR01000030">
    <property type="protein sequence ID" value="OAH44403.1"/>
    <property type="molecule type" value="Genomic_DNA"/>
</dbReference>
<accession>A0A177JTD1</accession>
<dbReference type="OrthoDB" id="8255031at2"/>
<comment type="caution">
    <text evidence="1">The sequence shown here is derived from an EMBL/GenBank/DDBJ whole genome shotgun (WGS) entry which is preliminary data.</text>
</comment>
<dbReference type="AlphaFoldDB" id="A0A177JTD1"/>
<proteinExistence type="predicted"/>
<gene>
    <name evidence="1" type="ORF">AX777_13600</name>
</gene>
<organism evidence="1 2">
    <name type="scientific">Sphingobium yanoikuyae</name>
    <name type="common">Sphingomonas yanoikuyae</name>
    <dbReference type="NCBI Taxonomy" id="13690"/>
    <lineage>
        <taxon>Bacteria</taxon>
        <taxon>Pseudomonadati</taxon>
        <taxon>Pseudomonadota</taxon>
        <taxon>Alphaproteobacteria</taxon>
        <taxon>Sphingomonadales</taxon>
        <taxon>Sphingomonadaceae</taxon>
        <taxon>Sphingobium</taxon>
    </lineage>
</organism>
<dbReference type="RefSeq" id="WP_063141589.1">
    <property type="nucleotide sequence ID" value="NZ_LSTR01000030.1"/>
</dbReference>
<name>A0A177JTD1_SPHYA</name>
<evidence type="ECO:0000313" key="2">
    <source>
        <dbReference type="Proteomes" id="UP000077262"/>
    </source>
</evidence>
<evidence type="ECO:0000313" key="1">
    <source>
        <dbReference type="EMBL" id="OAH44403.1"/>
    </source>
</evidence>
<sequence>MLVVTAEIWPDGDESKSHEIGYIFASNEADIDGASAYEARILQNCSEHLSTAAIDRYVLAFRERSDGVWGLVAEISNSAGITAGHGINPIVAQQLQSALAENKKGNEDA</sequence>
<protein>
    <submittedName>
        <fullName evidence="1">Uncharacterized protein</fullName>
    </submittedName>
</protein>
<reference evidence="1 2" key="1">
    <citation type="submission" date="2016-02" db="EMBL/GenBank/DDBJ databases">
        <authorList>
            <person name="Wen L."/>
            <person name="He K."/>
            <person name="Yang H."/>
        </authorList>
    </citation>
    <scope>NUCLEOTIDE SEQUENCE [LARGE SCALE GENOMIC DNA]</scope>
    <source>
        <strain evidence="1 2">CD09_2</strain>
    </source>
</reference>